<dbReference type="PANTHER" id="PTHR31356">
    <property type="entry name" value="THYLAKOID LUMENAL 29 KDA PROTEIN, CHLOROPLASTIC-RELATED"/>
    <property type="match status" value="1"/>
</dbReference>
<evidence type="ECO:0000256" key="6">
    <source>
        <dbReference type="RuleBase" id="RU004241"/>
    </source>
</evidence>
<keyword evidence="3" id="KW-0479">Metal-binding</keyword>
<dbReference type="OrthoDB" id="5985073at2759"/>
<dbReference type="GO" id="GO:0004601">
    <property type="term" value="F:peroxidase activity"/>
    <property type="evidence" value="ECO:0007669"/>
    <property type="project" value="UniProtKB-KW"/>
</dbReference>
<dbReference type="EMBL" id="JACAZI010000006">
    <property type="protein sequence ID" value="KAF7358180.1"/>
    <property type="molecule type" value="Genomic_DNA"/>
</dbReference>
<organism evidence="9 10">
    <name type="scientific">Mycena venus</name>
    <dbReference type="NCBI Taxonomy" id="2733690"/>
    <lineage>
        <taxon>Eukaryota</taxon>
        <taxon>Fungi</taxon>
        <taxon>Dikarya</taxon>
        <taxon>Basidiomycota</taxon>
        <taxon>Agaricomycotina</taxon>
        <taxon>Agaricomycetes</taxon>
        <taxon>Agaricomycetidae</taxon>
        <taxon>Agaricales</taxon>
        <taxon>Marasmiineae</taxon>
        <taxon>Mycenaceae</taxon>
        <taxon>Mycena</taxon>
    </lineage>
</organism>
<comment type="similarity">
    <text evidence="6">Belongs to the peroxidase family.</text>
</comment>
<dbReference type="GO" id="GO:0020037">
    <property type="term" value="F:heme binding"/>
    <property type="evidence" value="ECO:0007669"/>
    <property type="project" value="UniProtKB-UniRule"/>
</dbReference>
<evidence type="ECO:0000256" key="4">
    <source>
        <dbReference type="ARBA" id="ARBA00023002"/>
    </source>
</evidence>
<feature type="chain" id="PRO_5034326201" description="Peroxidase" evidence="7">
    <location>
        <begin position="20"/>
        <end position="526"/>
    </location>
</feature>
<dbReference type="Gene3D" id="1.10.520.10">
    <property type="match status" value="1"/>
</dbReference>
<dbReference type="SUPFAM" id="SSF48113">
    <property type="entry name" value="Heme-dependent peroxidases"/>
    <property type="match status" value="1"/>
</dbReference>
<dbReference type="Proteomes" id="UP000620124">
    <property type="component" value="Unassembled WGS sequence"/>
</dbReference>
<keyword evidence="4 7" id="KW-0560">Oxidoreductase</keyword>
<evidence type="ECO:0000313" key="9">
    <source>
        <dbReference type="EMBL" id="KAF7358180.1"/>
    </source>
</evidence>
<feature type="domain" description="Plant heme peroxidase family profile" evidence="8">
    <location>
        <begin position="61"/>
        <end position="198"/>
    </location>
</feature>
<evidence type="ECO:0000259" key="8">
    <source>
        <dbReference type="PROSITE" id="PS50873"/>
    </source>
</evidence>
<dbReference type="InterPro" id="IPR010255">
    <property type="entry name" value="Haem_peroxidase_sf"/>
</dbReference>
<sequence>MRRSFLLCLASTSVPLVLGAAVFNWPDPRLDTLDDQLYRPFFSAASRLALNCTARGGLTDTNATVAAQWLRLAYHDVATHNSTTGTGGLDASIAYEFNHLQNVGVGMLESLLDFATAPNEYVSMADVIAQGVIHAVIDCGGPIIPYRGGRVDATEAGPETVPEPQQDLASHIASFQAQGFNQTEMITLVACGHSLGESSGVRKVDFPLIVTENASTGIQNFASTLGFDNTVVTEYLDSTTDNVLVVGTNISTRSDLRIFSSDANVTMQRLASPDTFNEVCADLIGRMIDTVPSTVTLTDVIEPFDFKVWNTMLFPRGGSLAFLATLRIITAPGLSRTVTMFWTSRTGTFCPAGGCSAQAFEVTTSDSTLLGQLKGIPSFDLHSFNPSIDLATSISSFWFEVNNNDGSTPFIVDNNGANYIIEQDVLLFDPRRSNFSTGGTTMVVGVKDSSTNANVTALSTLTGSTTLPLPSRDTVVFEVDATNPPADGYTFYAATLSRKAISNSIHATINGTAYSLWVPFTSAAGA</sequence>
<feature type="signal peptide" evidence="7">
    <location>
        <begin position="1"/>
        <end position="19"/>
    </location>
</feature>
<dbReference type="GO" id="GO:0034599">
    <property type="term" value="P:cellular response to oxidative stress"/>
    <property type="evidence" value="ECO:0007669"/>
    <property type="project" value="InterPro"/>
</dbReference>
<comment type="caution">
    <text evidence="9">The sequence shown here is derived from an EMBL/GenBank/DDBJ whole genome shotgun (WGS) entry which is preliminary data.</text>
</comment>
<dbReference type="PANTHER" id="PTHR31356:SF53">
    <property type="entry name" value="HEME PEROXIDASE"/>
    <property type="match status" value="1"/>
</dbReference>
<dbReference type="AlphaFoldDB" id="A0A8H7D1M0"/>
<dbReference type="InterPro" id="IPR002016">
    <property type="entry name" value="Haem_peroxidase"/>
</dbReference>
<gene>
    <name evidence="9" type="ORF">MVEN_00866400</name>
</gene>
<accession>A0A8H7D1M0</accession>
<reference evidence="9" key="1">
    <citation type="submission" date="2020-05" db="EMBL/GenBank/DDBJ databases">
        <title>Mycena genomes resolve the evolution of fungal bioluminescence.</title>
        <authorList>
            <person name="Tsai I.J."/>
        </authorList>
    </citation>
    <scope>NUCLEOTIDE SEQUENCE</scope>
    <source>
        <strain evidence="9">CCC161011</strain>
    </source>
</reference>
<dbReference type="GO" id="GO:0000302">
    <property type="term" value="P:response to reactive oxygen species"/>
    <property type="evidence" value="ECO:0007669"/>
    <property type="project" value="TreeGrafter"/>
</dbReference>
<evidence type="ECO:0000313" key="10">
    <source>
        <dbReference type="Proteomes" id="UP000620124"/>
    </source>
</evidence>
<proteinExistence type="inferred from homology"/>
<name>A0A8H7D1M0_9AGAR</name>
<dbReference type="InterPro" id="IPR044831">
    <property type="entry name" value="Ccp1-like"/>
</dbReference>
<dbReference type="GO" id="GO:0042744">
    <property type="term" value="P:hydrogen peroxide catabolic process"/>
    <property type="evidence" value="ECO:0007669"/>
    <property type="project" value="TreeGrafter"/>
</dbReference>
<evidence type="ECO:0000256" key="2">
    <source>
        <dbReference type="ARBA" id="ARBA00022617"/>
    </source>
</evidence>
<keyword evidence="7" id="KW-0732">Signal</keyword>
<evidence type="ECO:0000256" key="1">
    <source>
        <dbReference type="ARBA" id="ARBA00022559"/>
    </source>
</evidence>
<dbReference type="Pfam" id="PF00141">
    <property type="entry name" value="peroxidase"/>
    <property type="match status" value="1"/>
</dbReference>
<evidence type="ECO:0000256" key="5">
    <source>
        <dbReference type="ARBA" id="ARBA00023004"/>
    </source>
</evidence>
<keyword evidence="1 7" id="KW-0575">Peroxidase</keyword>
<dbReference type="PROSITE" id="PS50873">
    <property type="entry name" value="PEROXIDASE_4"/>
    <property type="match status" value="1"/>
</dbReference>
<keyword evidence="5" id="KW-0408">Iron</keyword>
<evidence type="ECO:0000256" key="3">
    <source>
        <dbReference type="ARBA" id="ARBA00022723"/>
    </source>
</evidence>
<keyword evidence="10" id="KW-1185">Reference proteome</keyword>
<keyword evidence="2" id="KW-0349">Heme</keyword>
<evidence type="ECO:0000256" key="7">
    <source>
        <dbReference type="RuleBase" id="RU363051"/>
    </source>
</evidence>
<dbReference type="GO" id="GO:0046872">
    <property type="term" value="F:metal ion binding"/>
    <property type="evidence" value="ECO:0007669"/>
    <property type="project" value="UniProtKB-UniRule"/>
</dbReference>
<dbReference type="EC" id="1.11.1.-" evidence="7"/>
<dbReference type="PRINTS" id="PR00458">
    <property type="entry name" value="PEROXIDASE"/>
</dbReference>
<protein>
    <recommendedName>
        <fullName evidence="7">Peroxidase</fullName>
        <ecNumber evidence="7">1.11.1.-</ecNumber>
    </recommendedName>
</protein>